<organism evidence="4 5">
    <name type="scientific">Rhizophagus irregularis</name>
    <dbReference type="NCBI Taxonomy" id="588596"/>
    <lineage>
        <taxon>Eukaryota</taxon>
        <taxon>Fungi</taxon>
        <taxon>Fungi incertae sedis</taxon>
        <taxon>Mucoromycota</taxon>
        <taxon>Glomeromycotina</taxon>
        <taxon>Glomeromycetes</taxon>
        <taxon>Glomerales</taxon>
        <taxon>Glomeraceae</taxon>
        <taxon>Rhizophagus</taxon>
    </lineage>
</organism>
<feature type="compositionally biased region" description="Polar residues" evidence="1">
    <location>
        <begin position="119"/>
        <end position="133"/>
    </location>
</feature>
<dbReference type="VEuPathDB" id="FungiDB:RhiirFUN_008077"/>
<dbReference type="PANTHER" id="PTHR36168">
    <property type="entry name" value="CHROMOSOME 1, WHOLE GENOME SHOTGUN SEQUENCE"/>
    <property type="match status" value="1"/>
</dbReference>
<name>A0A915YQB8_9GLOM</name>
<evidence type="ECO:0000313" key="4">
    <source>
        <dbReference type="EMBL" id="CAB5308612.1"/>
    </source>
</evidence>
<dbReference type="OrthoDB" id="511599at2759"/>
<dbReference type="EMBL" id="CAGKOT010000002">
    <property type="protein sequence ID" value="CAB5308612.1"/>
    <property type="molecule type" value="Genomic_DNA"/>
</dbReference>
<comment type="caution">
    <text evidence="4">The sequence shown here is derived from an EMBL/GenBank/DDBJ whole genome shotgun (WGS) entry which is preliminary data.</text>
</comment>
<evidence type="ECO:0000256" key="1">
    <source>
        <dbReference type="SAM" id="MobiDB-lite"/>
    </source>
</evidence>
<keyword evidence="2" id="KW-1133">Transmembrane helix</keyword>
<dbReference type="AlphaFoldDB" id="A0A915YQB8"/>
<accession>A0A915YQB8</accession>
<dbReference type="Pfam" id="PF24913">
    <property type="entry name" value="WHD_AAA_fung"/>
    <property type="match status" value="1"/>
</dbReference>
<sequence>MMYQFRKFVKLADKLILNQANNHFSPILISYNFQNKIIKNTQFRMNSSLIINVTPKKNDFISFNGSFKINFIQQQKRFYNENTNASSVWDPYPVPTNPLIDKSAETALDEANYKKSRPQGGQSPPSLHQVNQSGRKKYKINISDLFSPRVRDAVLTTVMGIAAVGFGGVVYHTWYEWHEVHKVLKSFLKPAYLLKSKIKEVYFAREEYQKIFSVVAGDTKGKYYLLVGENGTGKTQLVLRAMDIINHYGVVFCEAHSDTEIFKTRLGRALNYTFREDYIGGLFAREAPERGSALLDVEKALNMVEEVAYKHKLRHGRPFVLIINNIHNFKDDEDGCDLLELLQQRAEAWASSGFVTMIFNTDDYSVYERMKMDASHMETIRVHDLEIDDAMKYLKDKRRGRESDEVLMHIVKDRIGGRLSHLSRLTKEPDVDIFEAVNQLEDEEETWLINTIGLIPNFDGPEYESQKYALAAWKLIKELIKSPTKSVTLSMGRDITGNPRYLKKLDHDGVILIDTENHIKPDSQISINFFEKIVKSKGFEEKLAKVEKRLEQVEREERTRELIWSNKNKRSWWI</sequence>
<dbReference type="InterPro" id="IPR003593">
    <property type="entry name" value="AAA+_ATPase"/>
</dbReference>
<feature type="region of interest" description="Disordered" evidence="1">
    <location>
        <begin position="112"/>
        <end position="133"/>
    </location>
</feature>
<dbReference type="SMART" id="SM00382">
    <property type="entry name" value="AAA"/>
    <property type="match status" value="1"/>
</dbReference>
<feature type="domain" description="AAA+ ATPase" evidence="3">
    <location>
        <begin position="220"/>
        <end position="388"/>
    </location>
</feature>
<evidence type="ECO:0000313" key="5">
    <source>
        <dbReference type="Proteomes" id="UP000684084"/>
    </source>
</evidence>
<evidence type="ECO:0000259" key="3">
    <source>
        <dbReference type="SMART" id="SM00382"/>
    </source>
</evidence>
<proteinExistence type="predicted"/>
<dbReference type="PANTHER" id="PTHR36168:SF1">
    <property type="entry name" value="ORC1-LIKE AAA ATPASE DOMAIN-CONTAINING PROTEIN"/>
    <property type="match status" value="1"/>
</dbReference>
<keyword evidence="2" id="KW-0812">Transmembrane</keyword>
<dbReference type="InterPro" id="IPR056808">
    <property type="entry name" value="HTH_AAA"/>
</dbReference>
<gene>
    <name evidence="4" type="ORF">CHRIB12_LOCUS1353</name>
</gene>
<evidence type="ECO:0000256" key="2">
    <source>
        <dbReference type="SAM" id="Phobius"/>
    </source>
</evidence>
<feature type="transmembrane region" description="Helical" evidence="2">
    <location>
        <begin position="153"/>
        <end position="174"/>
    </location>
</feature>
<reference evidence="4" key="1">
    <citation type="submission" date="2020-05" db="EMBL/GenBank/DDBJ databases">
        <authorList>
            <person name="Rincon C."/>
            <person name="Sanders R I."/>
            <person name="Robbins C."/>
            <person name="Chaturvedi A."/>
        </authorList>
    </citation>
    <scope>NUCLEOTIDE SEQUENCE</scope>
    <source>
        <strain evidence="4">CHB12</strain>
    </source>
</reference>
<keyword evidence="2" id="KW-0472">Membrane</keyword>
<dbReference type="Proteomes" id="UP000684084">
    <property type="component" value="Unassembled WGS sequence"/>
</dbReference>
<protein>
    <recommendedName>
        <fullName evidence="3">AAA+ ATPase domain-containing protein</fullName>
    </recommendedName>
</protein>